<evidence type="ECO:0000256" key="9">
    <source>
        <dbReference type="ARBA" id="ARBA00030409"/>
    </source>
</evidence>
<proteinExistence type="inferred from homology"/>
<comment type="similarity">
    <text evidence="2">Belongs to the SAICAR synthetase family.</text>
</comment>
<keyword evidence="7" id="KW-0658">Purine biosynthesis</keyword>
<keyword evidence="5" id="KW-0436">Ligase</keyword>
<dbReference type="SUPFAM" id="SSF56104">
    <property type="entry name" value="SAICAR synthase-like"/>
    <property type="match status" value="1"/>
</dbReference>
<keyword evidence="8" id="KW-0067">ATP-binding</keyword>
<dbReference type="GO" id="GO:0005524">
    <property type="term" value="F:ATP binding"/>
    <property type="evidence" value="ECO:0007669"/>
    <property type="project" value="UniProtKB-KW"/>
</dbReference>
<evidence type="ECO:0000256" key="1">
    <source>
        <dbReference type="ARBA" id="ARBA00004672"/>
    </source>
</evidence>
<dbReference type="GO" id="GO:0006189">
    <property type="term" value="P:'de novo' IMP biosynthetic process"/>
    <property type="evidence" value="ECO:0007669"/>
    <property type="project" value="UniProtKB-UniPathway"/>
</dbReference>
<evidence type="ECO:0000256" key="4">
    <source>
        <dbReference type="ARBA" id="ARBA00016460"/>
    </source>
</evidence>
<dbReference type="NCBIfam" id="TIGR00081">
    <property type="entry name" value="purC"/>
    <property type="match status" value="1"/>
</dbReference>
<dbReference type="UniPathway" id="UPA00074">
    <property type="reaction ID" value="UER00131"/>
</dbReference>
<evidence type="ECO:0000256" key="2">
    <source>
        <dbReference type="ARBA" id="ARBA00010190"/>
    </source>
</evidence>
<reference evidence="11 12" key="1">
    <citation type="submission" date="2019-06" db="EMBL/GenBank/DDBJ databases">
        <title>Draft genome sequence of the filamentous fungus Phialemoniopsis curvata isolated from diesel fuel.</title>
        <authorList>
            <person name="Varaljay V.A."/>
            <person name="Lyon W.J."/>
            <person name="Crouch A.L."/>
            <person name="Drake C.E."/>
            <person name="Hollomon J.M."/>
            <person name="Nadeau L.J."/>
            <person name="Nunn H.S."/>
            <person name="Stevenson B.S."/>
            <person name="Bojanowski C.L."/>
            <person name="Crookes-Goodson W.J."/>
        </authorList>
    </citation>
    <scope>NUCLEOTIDE SEQUENCE [LARGE SCALE GENOMIC DNA]</scope>
    <source>
        <strain evidence="11 12">D216</strain>
    </source>
</reference>
<dbReference type="EMBL" id="SKBQ01000030">
    <property type="protein sequence ID" value="TPX13934.1"/>
    <property type="molecule type" value="Genomic_DNA"/>
</dbReference>
<dbReference type="Proteomes" id="UP000319257">
    <property type="component" value="Unassembled WGS sequence"/>
</dbReference>
<evidence type="ECO:0000313" key="12">
    <source>
        <dbReference type="Proteomes" id="UP000319257"/>
    </source>
</evidence>
<dbReference type="Pfam" id="PF01259">
    <property type="entry name" value="SAICAR_synt"/>
    <property type="match status" value="1"/>
</dbReference>
<dbReference type="HAMAP" id="MF_00137">
    <property type="entry name" value="SAICAR_synth"/>
    <property type="match status" value="1"/>
</dbReference>
<dbReference type="AlphaFoldDB" id="A0A507B5F5"/>
<evidence type="ECO:0000313" key="11">
    <source>
        <dbReference type="EMBL" id="TPX13934.1"/>
    </source>
</evidence>
<dbReference type="InterPro" id="IPR001636">
    <property type="entry name" value="SAICAR_synth"/>
</dbReference>
<sequence>MASQQALTKLELSGLRKIASGKVRDLFDVDDKTVLFVATDRTSAYDVVLENGVPGKGVILNLLSAHWFGVLTKAIPDLRTHLVSLSPPAGVLTPEEAELVRHRSMRVRRLEVFPLEAIVRGYIAGSAWNEYRAHGTAHGLQLPAGLRQCDRLPTPLYTPSTKAPAGQHDENISPARAAEIVGERYAARIEELALAVYGAAAAYAAERGIIIADTKFEFGLDKETDEVVLIDEVLTPDSSRFWPADKYEPGRDQESFDKQFIRNWLTREGLKGKEGVSMPDEIRTATSERYQEVFKLLTGKTVEETIKEREASGEA</sequence>
<dbReference type="Gene3D" id="3.30.470.20">
    <property type="entry name" value="ATP-grasp fold, B domain"/>
    <property type="match status" value="1"/>
</dbReference>
<keyword evidence="6" id="KW-0547">Nucleotide-binding</keyword>
<dbReference type="PROSITE" id="PS01057">
    <property type="entry name" value="SAICAR_SYNTHETASE_1"/>
    <property type="match status" value="1"/>
</dbReference>
<dbReference type="FunFam" id="3.30.470.20:FF:000015">
    <property type="entry name" value="Phosphoribosylaminoimidazole-succinocarboxamide synthase"/>
    <property type="match status" value="1"/>
</dbReference>
<evidence type="ECO:0000256" key="8">
    <source>
        <dbReference type="ARBA" id="ARBA00022840"/>
    </source>
</evidence>
<dbReference type="PANTHER" id="PTHR43700:SF1">
    <property type="entry name" value="PHOSPHORIBOSYLAMINOIMIDAZOLE-SUCCINOCARBOXAMIDE SYNTHASE"/>
    <property type="match status" value="1"/>
</dbReference>
<evidence type="ECO:0000256" key="5">
    <source>
        <dbReference type="ARBA" id="ARBA00022598"/>
    </source>
</evidence>
<evidence type="ECO:0000256" key="7">
    <source>
        <dbReference type="ARBA" id="ARBA00022755"/>
    </source>
</evidence>
<accession>A0A507B5F5</accession>
<dbReference type="GO" id="GO:0004639">
    <property type="term" value="F:phosphoribosylaminoimidazolesuccinocarboxamide synthase activity"/>
    <property type="evidence" value="ECO:0007669"/>
    <property type="project" value="UniProtKB-EC"/>
</dbReference>
<dbReference type="InterPro" id="IPR028923">
    <property type="entry name" value="SAICAR_synt/ADE2_N"/>
</dbReference>
<dbReference type="STRING" id="1093900.A0A507B5F5"/>
<dbReference type="GO" id="GO:0005737">
    <property type="term" value="C:cytoplasm"/>
    <property type="evidence" value="ECO:0007669"/>
    <property type="project" value="TreeGrafter"/>
</dbReference>
<dbReference type="NCBIfam" id="NF010568">
    <property type="entry name" value="PRK13961.1"/>
    <property type="match status" value="1"/>
</dbReference>
<dbReference type="CDD" id="cd01414">
    <property type="entry name" value="SAICAR_synt_Sc"/>
    <property type="match status" value="1"/>
</dbReference>
<evidence type="ECO:0000256" key="3">
    <source>
        <dbReference type="ARBA" id="ARBA00012217"/>
    </source>
</evidence>
<name>A0A507B5F5_9PEZI</name>
<protein>
    <recommendedName>
        <fullName evidence="4">Phosphoribosylaminoimidazole-succinocarboxamide synthase</fullName>
        <ecNumber evidence="3">6.3.2.6</ecNumber>
    </recommendedName>
    <alternativeName>
        <fullName evidence="9">SAICAR synthetase</fullName>
    </alternativeName>
</protein>
<gene>
    <name evidence="11" type="ORF">E0L32_005634</name>
</gene>
<dbReference type="InterPro" id="IPR018236">
    <property type="entry name" value="SAICAR_synthetase_CS"/>
</dbReference>
<evidence type="ECO:0000256" key="6">
    <source>
        <dbReference type="ARBA" id="ARBA00022741"/>
    </source>
</evidence>
<feature type="domain" description="SAICAR synthetase/ADE2 N-terminal" evidence="10">
    <location>
        <begin position="18"/>
        <end position="277"/>
    </location>
</feature>
<keyword evidence="12" id="KW-1185">Reference proteome</keyword>
<dbReference type="FunCoup" id="A0A507B5F5">
    <property type="interactions" value="740"/>
</dbReference>
<comment type="caution">
    <text evidence="11">The sequence shown here is derived from an EMBL/GenBank/DDBJ whole genome shotgun (WGS) entry which is preliminary data.</text>
</comment>
<dbReference type="InParanoid" id="A0A507B5F5"/>
<comment type="pathway">
    <text evidence="1">Purine metabolism; IMP biosynthesis via de novo pathway; 5-amino-1-(5-phospho-D-ribosyl)imidazole-4-carboxamide from 5-amino-1-(5-phospho-D-ribosyl)imidazole-4-carboxylate: step 1/2.</text>
</comment>
<dbReference type="PANTHER" id="PTHR43700">
    <property type="entry name" value="PHOSPHORIBOSYLAMINOIMIDAZOLE-SUCCINOCARBOXAMIDE SYNTHASE"/>
    <property type="match status" value="1"/>
</dbReference>
<dbReference type="GeneID" id="41973081"/>
<dbReference type="EC" id="6.3.2.6" evidence="3"/>
<dbReference type="RefSeq" id="XP_030995645.1">
    <property type="nucleotide sequence ID" value="XM_031140177.1"/>
</dbReference>
<dbReference type="OrthoDB" id="9991235at2759"/>
<organism evidence="11 12">
    <name type="scientific">Thyridium curvatum</name>
    <dbReference type="NCBI Taxonomy" id="1093900"/>
    <lineage>
        <taxon>Eukaryota</taxon>
        <taxon>Fungi</taxon>
        <taxon>Dikarya</taxon>
        <taxon>Ascomycota</taxon>
        <taxon>Pezizomycotina</taxon>
        <taxon>Sordariomycetes</taxon>
        <taxon>Sordariomycetidae</taxon>
        <taxon>Thyridiales</taxon>
        <taxon>Thyridiaceae</taxon>
        <taxon>Thyridium</taxon>
    </lineage>
</organism>
<evidence type="ECO:0000259" key="10">
    <source>
        <dbReference type="Pfam" id="PF01259"/>
    </source>
</evidence>
<dbReference type="PROSITE" id="PS01058">
    <property type="entry name" value="SAICAR_SYNTHETASE_2"/>
    <property type="match status" value="1"/>
</dbReference>
<dbReference type="Gene3D" id="3.30.200.20">
    <property type="entry name" value="Phosphorylase Kinase, domain 1"/>
    <property type="match status" value="1"/>
</dbReference>